<keyword evidence="6 13" id="KW-0479">Metal-binding</keyword>
<dbReference type="FunFam" id="3.90.230.10:FF:000002">
    <property type="entry name" value="Xaa-Pro aminopeptidase 3"/>
    <property type="match status" value="1"/>
</dbReference>
<evidence type="ECO:0000256" key="12">
    <source>
        <dbReference type="ARBA" id="ARBA00081411"/>
    </source>
</evidence>
<keyword evidence="7" id="KW-0378">Hydrolase</keyword>
<dbReference type="GO" id="GO:0005829">
    <property type="term" value="C:cytosol"/>
    <property type="evidence" value="ECO:0007669"/>
    <property type="project" value="TreeGrafter"/>
</dbReference>
<dbReference type="Gene3D" id="3.40.350.10">
    <property type="entry name" value="Creatinase/prolidase N-terminal domain"/>
    <property type="match status" value="1"/>
</dbReference>
<dbReference type="SUPFAM" id="SSF55920">
    <property type="entry name" value="Creatinase/aminopeptidase"/>
    <property type="match status" value="1"/>
</dbReference>
<dbReference type="InterPro" id="IPR052433">
    <property type="entry name" value="X-Pro_dipept-like"/>
</dbReference>
<keyword evidence="8" id="KW-0482">Metalloprotease</keyword>
<evidence type="ECO:0000256" key="6">
    <source>
        <dbReference type="ARBA" id="ARBA00022723"/>
    </source>
</evidence>
<dbReference type="InterPro" id="IPR036005">
    <property type="entry name" value="Creatinase/aminopeptidase-like"/>
</dbReference>
<comment type="cofactor">
    <cofactor evidence="2">
        <name>Mn(2+)</name>
        <dbReference type="ChEBI" id="CHEBI:29035"/>
    </cofactor>
</comment>
<dbReference type="PROSITE" id="PS00491">
    <property type="entry name" value="PROLINE_PEPTIDASE"/>
    <property type="match status" value="1"/>
</dbReference>
<dbReference type="Pfam" id="PF05195">
    <property type="entry name" value="AMP_N"/>
    <property type="match status" value="1"/>
</dbReference>
<dbReference type="GO" id="GO:0070006">
    <property type="term" value="F:metalloaminopeptidase activity"/>
    <property type="evidence" value="ECO:0007669"/>
    <property type="project" value="InterPro"/>
</dbReference>
<dbReference type="InterPro" id="IPR007865">
    <property type="entry name" value="Aminopep_P_N"/>
</dbReference>
<evidence type="ECO:0000313" key="16">
    <source>
        <dbReference type="Proteomes" id="UP000242642"/>
    </source>
</evidence>
<name>A0A1I0A8J6_9GAMM</name>
<feature type="domain" description="Aminopeptidase P N-terminal" evidence="14">
    <location>
        <begin position="6"/>
        <end position="141"/>
    </location>
</feature>
<dbReference type="OrthoDB" id="9806388at2"/>
<comment type="similarity">
    <text evidence="3 13">Belongs to the peptidase M24B family.</text>
</comment>
<keyword evidence="16" id="KW-1185">Reference proteome</keyword>
<dbReference type="RefSeq" id="WP_093318006.1">
    <property type="nucleotide sequence ID" value="NZ_FOHV01000005.1"/>
</dbReference>
<protein>
    <recommendedName>
        <fullName evidence="10">Xaa-Pro aminopeptidase</fullName>
        <ecNumber evidence="4">3.4.11.9</ecNumber>
    </recommendedName>
    <alternativeName>
        <fullName evidence="11">Aminopeptidase P II</fullName>
    </alternativeName>
    <alternativeName>
        <fullName evidence="12">X-Pro aminopeptidase</fullName>
    </alternativeName>
</protein>
<gene>
    <name evidence="15" type="ORF">SAMN02583745_00802</name>
</gene>
<evidence type="ECO:0000313" key="15">
    <source>
        <dbReference type="EMBL" id="SES89564.1"/>
    </source>
</evidence>
<dbReference type="Proteomes" id="UP000242642">
    <property type="component" value="Unassembled WGS sequence"/>
</dbReference>
<dbReference type="SMART" id="SM01011">
    <property type="entry name" value="AMP_N"/>
    <property type="match status" value="1"/>
</dbReference>
<evidence type="ECO:0000256" key="3">
    <source>
        <dbReference type="ARBA" id="ARBA00008766"/>
    </source>
</evidence>
<evidence type="ECO:0000256" key="1">
    <source>
        <dbReference type="ARBA" id="ARBA00001424"/>
    </source>
</evidence>
<dbReference type="GO" id="GO:0030145">
    <property type="term" value="F:manganese ion binding"/>
    <property type="evidence" value="ECO:0007669"/>
    <property type="project" value="InterPro"/>
</dbReference>
<dbReference type="PANTHER" id="PTHR43226">
    <property type="entry name" value="XAA-PRO AMINOPEPTIDASE 3"/>
    <property type="match status" value="1"/>
</dbReference>
<dbReference type="EC" id="3.4.11.9" evidence="4"/>
<evidence type="ECO:0000256" key="8">
    <source>
        <dbReference type="ARBA" id="ARBA00023049"/>
    </source>
</evidence>
<dbReference type="CDD" id="cd01087">
    <property type="entry name" value="Prolidase"/>
    <property type="match status" value="1"/>
</dbReference>
<dbReference type="InterPro" id="IPR001131">
    <property type="entry name" value="Peptidase_M24B_aminopep-P_CS"/>
</dbReference>
<keyword evidence="15" id="KW-0031">Aminopeptidase</keyword>
<evidence type="ECO:0000256" key="13">
    <source>
        <dbReference type="RuleBase" id="RU000590"/>
    </source>
</evidence>
<dbReference type="NCBIfam" id="NF008131">
    <property type="entry name" value="PRK10879.1"/>
    <property type="match status" value="1"/>
</dbReference>
<evidence type="ECO:0000256" key="5">
    <source>
        <dbReference type="ARBA" id="ARBA00022670"/>
    </source>
</evidence>
<evidence type="ECO:0000256" key="2">
    <source>
        <dbReference type="ARBA" id="ARBA00001936"/>
    </source>
</evidence>
<comment type="catalytic activity">
    <reaction evidence="1">
        <text>Release of any N-terminal amino acid, including proline, that is linked to proline, even from a dipeptide or tripeptide.</text>
        <dbReference type="EC" id="3.4.11.9"/>
    </reaction>
</comment>
<dbReference type="EMBL" id="FOHV01000005">
    <property type="protein sequence ID" value="SES89564.1"/>
    <property type="molecule type" value="Genomic_DNA"/>
</dbReference>
<reference evidence="16" key="1">
    <citation type="submission" date="2016-10" db="EMBL/GenBank/DDBJ databases">
        <authorList>
            <person name="Varghese N."/>
            <person name="Submissions S."/>
        </authorList>
    </citation>
    <scope>NUCLEOTIDE SEQUENCE [LARGE SCALE GENOMIC DNA]</scope>
    <source>
        <strain evidence="16">DSM 18579</strain>
    </source>
</reference>
<evidence type="ECO:0000256" key="7">
    <source>
        <dbReference type="ARBA" id="ARBA00022801"/>
    </source>
</evidence>
<dbReference type="PANTHER" id="PTHR43226:SF4">
    <property type="entry name" value="XAA-PRO AMINOPEPTIDASE 3"/>
    <property type="match status" value="1"/>
</dbReference>
<dbReference type="GO" id="GO:0006508">
    <property type="term" value="P:proteolysis"/>
    <property type="evidence" value="ECO:0007669"/>
    <property type="project" value="UniProtKB-KW"/>
</dbReference>
<evidence type="ECO:0000259" key="14">
    <source>
        <dbReference type="SMART" id="SM01011"/>
    </source>
</evidence>
<sequence length="449" mass="50959">MNKIVITPSEFQARRQKLAERMVNGSAIVIFSAKEVVRNSDSHYLFRQDSDFWYLTGFDEPDSVFIMIKSNEQLSHTIIFNRERDLEAEIWNGKRLGQEEAISALRVDRSFKIEELKKQLPLLLNGLDTIYHAQGHYDYGDKVITEALSQLRNGSRHNWVSPTTMIDWRPIVHEMRLFKSANEIDVMREACEITAKAHLHAMRVCQPNMTEGQLEGEIHYHFSKQGARNPSYNTIVGGGENACILHYTQNNQILKSGQLVLVDAGAEYQNYAGDITRTFPINGKFSKPQRDIYELVLKMQLTALQYLKPGHTIYEANLKAIDVLIDGLLELGILVGDKHVLLEQSAHRKFYMHGLSHWLGLDVHDVGDYGGSKRDRVLEPGMVLTVEPGIYIAPDAKKIPAQYLGIGIRIEDNIVITETGHEILTQIAIKDPDEIELWMSQAPQNKAGV</sequence>
<dbReference type="InterPro" id="IPR029149">
    <property type="entry name" value="Creatin/AminoP/Spt16_N"/>
</dbReference>
<evidence type="ECO:0000256" key="9">
    <source>
        <dbReference type="ARBA" id="ARBA00023211"/>
    </source>
</evidence>
<dbReference type="Gene3D" id="3.90.230.10">
    <property type="entry name" value="Creatinase/methionine aminopeptidase superfamily"/>
    <property type="match status" value="1"/>
</dbReference>
<keyword evidence="5" id="KW-0645">Protease</keyword>
<dbReference type="Pfam" id="PF00557">
    <property type="entry name" value="Peptidase_M24"/>
    <property type="match status" value="1"/>
</dbReference>
<dbReference type="InterPro" id="IPR000994">
    <property type="entry name" value="Pept_M24"/>
</dbReference>
<evidence type="ECO:0000256" key="4">
    <source>
        <dbReference type="ARBA" id="ARBA00012574"/>
    </source>
</evidence>
<evidence type="ECO:0000256" key="11">
    <source>
        <dbReference type="ARBA" id="ARBA00075356"/>
    </source>
</evidence>
<keyword evidence="9" id="KW-0464">Manganese</keyword>
<organism evidence="15 16">
    <name type="scientific">Thorsellia anophelis DSM 18579</name>
    <dbReference type="NCBI Taxonomy" id="1123402"/>
    <lineage>
        <taxon>Bacteria</taxon>
        <taxon>Pseudomonadati</taxon>
        <taxon>Pseudomonadota</taxon>
        <taxon>Gammaproteobacteria</taxon>
        <taxon>Enterobacterales</taxon>
        <taxon>Thorselliaceae</taxon>
        <taxon>Thorsellia</taxon>
    </lineage>
</organism>
<dbReference type="STRING" id="1123402.SAMN02583745_00802"/>
<dbReference type="AlphaFoldDB" id="A0A1I0A8J6"/>
<dbReference type="SUPFAM" id="SSF53092">
    <property type="entry name" value="Creatinase/prolidase N-terminal domain"/>
    <property type="match status" value="1"/>
</dbReference>
<accession>A0A1I0A8J6</accession>
<evidence type="ECO:0000256" key="10">
    <source>
        <dbReference type="ARBA" id="ARBA00069363"/>
    </source>
</evidence>
<proteinExistence type="inferred from homology"/>